<organism evidence="3 4">
    <name type="scientific">Geodia barretti</name>
    <name type="common">Barrett's horny sponge</name>
    <dbReference type="NCBI Taxonomy" id="519541"/>
    <lineage>
        <taxon>Eukaryota</taxon>
        <taxon>Metazoa</taxon>
        <taxon>Porifera</taxon>
        <taxon>Demospongiae</taxon>
        <taxon>Heteroscleromorpha</taxon>
        <taxon>Tetractinellida</taxon>
        <taxon>Astrophorina</taxon>
        <taxon>Geodiidae</taxon>
        <taxon>Geodia</taxon>
    </lineage>
</organism>
<dbReference type="Proteomes" id="UP001174909">
    <property type="component" value="Unassembled WGS sequence"/>
</dbReference>
<name>A0AA35S308_GEOBA</name>
<dbReference type="InterPro" id="IPR011251">
    <property type="entry name" value="Luciferase-like_dom"/>
</dbReference>
<dbReference type="PANTHER" id="PTHR30137">
    <property type="entry name" value="LUCIFERASE-LIKE MONOOXYGENASE"/>
    <property type="match status" value="1"/>
</dbReference>
<feature type="domain" description="Luciferase-like" evidence="2">
    <location>
        <begin position="5"/>
        <end position="300"/>
    </location>
</feature>
<dbReference type="Gene3D" id="3.20.20.30">
    <property type="entry name" value="Luciferase-like domain"/>
    <property type="match status" value="1"/>
</dbReference>
<dbReference type="EMBL" id="CASHTH010001874">
    <property type="protein sequence ID" value="CAI8021167.1"/>
    <property type="molecule type" value="Genomic_DNA"/>
</dbReference>
<evidence type="ECO:0000313" key="4">
    <source>
        <dbReference type="Proteomes" id="UP001174909"/>
    </source>
</evidence>
<dbReference type="GO" id="GO:0016705">
    <property type="term" value="F:oxidoreductase activity, acting on paired donors, with incorporation or reduction of molecular oxygen"/>
    <property type="evidence" value="ECO:0007669"/>
    <property type="project" value="InterPro"/>
</dbReference>
<dbReference type="Pfam" id="PF00296">
    <property type="entry name" value="Bac_luciferase"/>
    <property type="match status" value="1"/>
</dbReference>
<dbReference type="InterPro" id="IPR019949">
    <property type="entry name" value="CmoO-like"/>
</dbReference>
<accession>A0AA35S308</accession>
<dbReference type="InterPro" id="IPR036661">
    <property type="entry name" value="Luciferase-like_sf"/>
</dbReference>
<comment type="similarity">
    <text evidence="1">To bacterial alkanal monooxygenase alpha and beta chains.</text>
</comment>
<evidence type="ECO:0000259" key="2">
    <source>
        <dbReference type="Pfam" id="PF00296"/>
    </source>
</evidence>
<proteinExistence type="predicted"/>
<protein>
    <submittedName>
        <fullName evidence="3">Uncharacterized protein YwcH</fullName>
    </submittedName>
</protein>
<dbReference type="InterPro" id="IPR050766">
    <property type="entry name" value="Bact_Lucif_Oxidored"/>
</dbReference>
<dbReference type="FunFam" id="3.20.20.30:FF:000002">
    <property type="entry name" value="LLM class flavin-dependent oxidoreductase"/>
    <property type="match status" value="1"/>
</dbReference>
<gene>
    <name evidence="3" type="ORF">GBAR_LOCUS12590</name>
</gene>
<dbReference type="PANTHER" id="PTHR30137:SF20">
    <property type="entry name" value="N-ACETYL-S-ALKYLCYSTEINE MONOOXYGENASE"/>
    <property type="match status" value="1"/>
</dbReference>
<dbReference type="NCBIfam" id="TIGR03558">
    <property type="entry name" value="oxido_grp_1"/>
    <property type="match status" value="1"/>
</dbReference>
<dbReference type="AlphaFoldDB" id="A0AA35S308"/>
<dbReference type="SUPFAM" id="SSF51679">
    <property type="entry name" value="Bacterial luciferase-like"/>
    <property type="match status" value="1"/>
</dbReference>
<sequence length="340" mass="37345">LTLSVVDQSPVRAGGTAGDALRETIALAVAVEKLGYYRYWLAEHHNIRNFAGTSPEVLVGQVAAHTNTIRVGSGGVMLSHYSALKVAENFRMLDSLYPGRIDLGVGRAPGSDQLTSAALSYPGNPKDIQHYPRQVVDVVGYLHGGLEPEHPFAQVQAGPDSPQTAPDVWLLGSRYESAYMAARLGLPFAYAHFFGLGVDEGPSIVEGYRKQFEPSRFLEEPKVNIGVQVLCAETEEAALRIAAGRNLGRLYSVTNRAKGIPSIDEALNYQYQMNELAFIRQYSQVCADGNPEQVKEKLERIGEIYETDDLSVVTICHDFADRVRSYELVAEVCGLERLEK</sequence>
<evidence type="ECO:0000256" key="1">
    <source>
        <dbReference type="ARBA" id="ARBA00007789"/>
    </source>
</evidence>
<keyword evidence="4" id="KW-1185">Reference proteome</keyword>
<reference evidence="3" key="1">
    <citation type="submission" date="2023-03" db="EMBL/GenBank/DDBJ databases">
        <authorList>
            <person name="Steffen K."/>
            <person name="Cardenas P."/>
        </authorList>
    </citation>
    <scope>NUCLEOTIDE SEQUENCE</scope>
</reference>
<feature type="non-terminal residue" evidence="3">
    <location>
        <position position="1"/>
    </location>
</feature>
<dbReference type="CDD" id="cd00347">
    <property type="entry name" value="Flavin_utilizing_monoxygenases"/>
    <property type="match status" value="1"/>
</dbReference>
<evidence type="ECO:0000313" key="3">
    <source>
        <dbReference type="EMBL" id="CAI8021167.1"/>
    </source>
</evidence>
<comment type="caution">
    <text evidence="3">The sequence shown here is derived from an EMBL/GenBank/DDBJ whole genome shotgun (WGS) entry which is preliminary data.</text>
</comment>
<dbReference type="GO" id="GO:0005829">
    <property type="term" value="C:cytosol"/>
    <property type="evidence" value="ECO:0007669"/>
    <property type="project" value="TreeGrafter"/>
</dbReference>